<dbReference type="Proteomes" id="UP000682204">
    <property type="component" value="Chromosome"/>
</dbReference>
<organism evidence="1 2">
    <name type="scientific">Aminirod propionatiphilus</name>
    <dbReference type="NCBI Taxonomy" id="3415223"/>
    <lineage>
        <taxon>Bacteria</taxon>
        <taxon>Thermotogati</taxon>
        <taxon>Synergistota</taxon>
        <taxon>Synergistia</taxon>
        <taxon>Synergistales</taxon>
        <taxon>Aminiphilaceae</taxon>
        <taxon>Aminirod</taxon>
    </lineage>
</organism>
<protein>
    <submittedName>
        <fullName evidence="1">Methyl-accepting chemotaxis protein</fullName>
    </submittedName>
</protein>
<evidence type="ECO:0000313" key="2">
    <source>
        <dbReference type="Proteomes" id="UP000682204"/>
    </source>
</evidence>
<gene>
    <name evidence="1" type="ORF">KIH16_01805</name>
</gene>
<proteinExistence type="predicted"/>
<reference evidence="1" key="1">
    <citation type="submission" date="2021-05" db="EMBL/GenBank/DDBJ databases">
        <title>An isolated secondary fermenter in methanogenic hydrocarbon-degrading communities.</title>
        <authorList>
            <person name="Liu Y.-F."/>
            <person name="Liu Z.-l."/>
        </authorList>
    </citation>
    <scope>NUCLEOTIDE SEQUENCE</scope>
    <source>
        <strain evidence="1">L-13</strain>
    </source>
</reference>
<dbReference type="EMBL" id="CP074691">
    <property type="protein sequence ID" value="QVL36576.1"/>
    <property type="molecule type" value="Genomic_DNA"/>
</dbReference>
<accession>A0ACD1DWV0</accession>
<name>A0ACD1DWV0_9BACT</name>
<sequence>MKSIRGRILVLLLPALLLLFVAVGGVMVSQVRGTTTALVEDLSAQIAHGGATAVGEWLQARREEIFALSESNLVRGLNWNLMRDTVTAQAKARSDLYDSFIVANAKGEFWGSDGGKGDISDRDYFKAIMEGREGHFISDALITRNTNKPAVVLAQAVKNYSNKTSGVFAGVIALESLAKVVGGVQVGEGGFGFIVDGNGLTLAHPNKDFIMDFNLFRASDRGYRGFEEVASRVAAGETGHAVVTHPDGRELYTFFTPIPNSRGWSFGVIVPRAQVLGGVSAMTRTMALLFAAALLVAALLVAFIGGSIAKPVAELARRVDVFGKGDLTVRFPAKGQDEVARMAHALEEMALSLRETLRSVSDEAEASSGRSESLAALAQETVASMEEVQSSLATSTGLSQENAAALEEANAGIEEIASSAATMAGASNRGSEASEKTAKISHGAVAQARKVAESIVKVGGHAEESMTNIRQLAGSVEAITGFVETITRIADQTNLLALNAAIEAARAGEAGRGFAVVAEEVRKLAEESNEAARQVGSRIEELQQQARASLGVTETSGRIAREVAGEAQEMERALNEALTEIERVRDVIVDMAAAAQEQAASVQEAARTVGHAAQGTTRTAETLQAIHKAAAETANASENVAQTAQETAEGARRLKDLMERFVFEEASAPGLLALPKKG</sequence>
<evidence type="ECO:0000313" key="1">
    <source>
        <dbReference type="EMBL" id="QVL36576.1"/>
    </source>
</evidence>
<keyword evidence="2" id="KW-1185">Reference proteome</keyword>